<evidence type="ECO:0000313" key="2">
    <source>
        <dbReference type="Proteomes" id="UP001500571"/>
    </source>
</evidence>
<evidence type="ECO:0000313" key="1">
    <source>
        <dbReference type="EMBL" id="GAA1948917.1"/>
    </source>
</evidence>
<keyword evidence="2" id="KW-1185">Reference proteome</keyword>
<reference evidence="1 2" key="1">
    <citation type="journal article" date="2019" name="Int. J. Syst. Evol. Microbiol.">
        <title>The Global Catalogue of Microorganisms (GCM) 10K type strain sequencing project: providing services to taxonomists for standard genome sequencing and annotation.</title>
        <authorList>
            <consortium name="The Broad Institute Genomics Platform"/>
            <consortium name="The Broad Institute Genome Sequencing Center for Infectious Disease"/>
            <person name="Wu L."/>
            <person name="Ma J."/>
        </authorList>
    </citation>
    <scope>NUCLEOTIDE SEQUENCE [LARGE SCALE GENOMIC DNA]</scope>
    <source>
        <strain evidence="1 2">JCM 15309</strain>
    </source>
</reference>
<accession>A0ABN2QBK7</accession>
<dbReference type="Proteomes" id="UP001500571">
    <property type="component" value="Unassembled WGS sequence"/>
</dbReference>
<dbReference type="SUPFAM" id="SSF55298">
    <property type="entry name" value="YjgF-like"/>
    <property type="match status" value="1"/>
</dbReference>
<dbReference type="PANTHER" id="PTHR43857">
    <property type="entry name" value="BLR7761 PROTEIN"/>
    <property type="match status" value="1"/>
</dbReference>
<dbReference type="CDD" id="cd00448">
    <property type="entry name" value="YjgF_YER057c_UK114_family"/>
    <property type="match status" value="1"/>
</dbReference>
<name>A0ABN2QBK7_9ACTN</name>
<dbReference type="InterPro" id="IPR035959">
    <property type="entry name" value="RutC-like_sf"/>
</dbReference>
<dbReference type="InterPro" id="IPR006175">
    <property type="entry name" value="YjgF/YER057c/UK114"/>
</dbReference>
<dbReference type="Gene3D" id="3.30.1330.40">
    <property type="entry name" value="RutC-like"/>
    <property type="match status" value="1"/>
</dbReference>
<protein>
    <submittedName>
        <fullName evidence="1">RidA family protein</fullName>
    </submittedName>
</protein>
<dbReference type="PANTHER" id="PTHR43857:SF1">
    <property type="entry name" value="YJGH FAMILY PROTEIN"/>
    <property type="match status" value="1"/>
</dbReference>
<sequence>MTTEKLKPETMPPTHGWPQVTVATGSRIVFTSGQVAQDAAERMVAGRDDYEGQMLQSMLNGYAGIAAAGGGPADVVRLMIYVVDPTPANLEQVYAGFGKALAEVGARPSTMTLIGVSGLSDPDHVVEIDMTAVLD</sequence>
<proteinExistence type="predicted"/>
<dbReference type="RefSeq" id="WP_344042101.1">
    <property type="nucleotide sequence ID" value="NZ_BAAAPB010000001.1"/>
</dbReference>
<comment type="caution">
    <text evidence="1">The sequence shown here is derived from an EMBL/GenBank/DDBJ whole genome shotgun (WGS) entry which is preliminary data.</text>
</comment>
<dbReference type="Pfam" id="PF01042">
    <property type="entry name" value="Ribonuc_L-PSP"/>
    <property type="match status" value="1"/>
</dbReference>
<dbReference type="EMBL" id="BAAAPB010000001">
    <property type="protein sequence ID" value="GAA1948917.1"/>
    <property type="molecule type" value="Genomic_DNA"/>
</dbReference>
<gene>
    <name evidence="1" type="ORF">GCM10009798_05160</name>
</gene>
<organism evidence="1 2">
    <name type="scientific">Nocardioides panacihumi</name>
    <dbReference type="NCBI Taxonomy" id="400774"/>
    <lineage>
        <taxon>Bacteria</taxon>
        <taxon>Bacillati</taxon>
        <taxon>Actinomycetota</taxon>
        <taxon>Actinomycetes</taxon>
        <taxon>Propionibacteriales</taxon>
        <taxon>Nocardioidaceae</taxon>
        <taxon>Nocardioides</taxon>
    </lineage>
</organism>